<dbReference type="Proteomes" id="UP001341840">
    <property type="component" value="Unassembled WGS sequence"/>
</dbReference>
<comment type="caution">
    <text evidence="2">The sequence shown here is derived from an EMBL/GenBank/DDBJ whole genome shotgun (WGS) entry which is preliminary data.</text>
</comment>
<reference evidence="2 3" key="1">
    <citation type="journal article" date="2023" name="Plants (Basel)">
        <title>Bridging the Gap: Combining Genomics and Transcriptomics Approaches to Understand Stylosanthes scabra, an Orphan Legume from the Brazilian Caatinga.</title>
        <authorList>
            <person name="Ferreira-Neto J.R.C."/>
            <person name="da Silva M.D."/>
            <person name="Binneck E."/>
            <person name="de Melo N.F."/>
            <person name="da Silva R.H."/>
            <person name="de Melo A.L.T.M."/>
            <person name="Pandolfi V."/>
            <person name="Bustamante F.O."/>
            <person name="Brasileiro-Vidal A.C."/>
            <person name="Benko-Iseppon A.M."/>
        </authorList>
    </citation>
    <scope>NUCLEOTIDE SEQUENCE [LARGE SCALE GENOMIC DNA]</scope>
    <source>
        <tissue evidence="2">Leaves</tissue>
    </source>
</reference>
<evidence type="ECO:0000256" key="1">
    <source>
        <dbReference type="SAM" id="MobiDB-lite"/>
    </source>
</evidence>
<evidence type="ECO:0000313" key="3">
    <source>
        <dbReference type="Proteomes" id="UP001341840"/>
    </source>
</evidence>
<feature type="region of interest" description="Disordered" evidence="1">
    <location>
        <begin position="1"/>
        <end position="25"/>
    </location>
</feature>
<name>A0ABU6QAQ3_9FABA</name>
<keyword evidence="3" id="KW-1185">Reference proteome</keyword>
<accession>A0ABU6QAQ3</accession>
<protein>
    <submittedName>
        <fullName evidence="2">Uncharacterized protein</fullName>
    </submittedName>
</protein>
<dbReference type="EMBL" id="JASCZI010000109">
    <property type="protein sequence ID" value="MED6108831.1"/>
    <property type="molecule type" value="Genomic_DNA"/>
</dbReference>
<gene>
    <name evidence="2" type="ORF">PIB30_027923</name>
</gene>
<feature type="compositionally biased region" description="Polar residues" evidence="1">
    <location>
        <begin position="78"/>
        <end position="93"/>
    </location>
</feature>
<proteinExistence type="predicted"/>
<feature type="compositionally biased region" description="Basic and acidic residues" evidence="1">
    <location>
        <begin position="99"/>
        <end position="108"/>
    </location>
</feature>
<feature type="region of interest" description="Disordered" evidence="1">
    <location>
        <begin position="73"/>
        <end position="122"/>
    </location>
</feature>
<sequence>MSTEEWTATAGGSAGRHNRADDQRSEVEAMLDATGQETIAIISTYLFGGMTAREEMRNERRWRQEIPMEAWSWHDGRSTTSMSTEEWTATASGSAGRHNRADDQRSEVEAMLDATGQESEKD</sequence>
<evidence type="ECO:0000313" key="2">
    <source>
        <dbReference type="EMBL" id="MED6108831.1"/>
    </source>
</evidence>
<organism evidence="2 3">
    <name type="scientific">Stylosanthes scabra</name>
    <dbReference type="NCBI Taxonomy" id="79078"/>
    <lineage>
        <taxon>Eukaryota</taxon>
        <taxon>Viridiplantae</taxon>
        <taxon>Streptophyta</taxon>
        <taxon>Embryophyta</taxon>
        <taxon>Tracheophyta</taxon>
        <taxon>Spermatophyta</taxon>
        <taxon>Magnoliopsida</taxon>
        <taxon>eudicotyledons</taxon>
        <taxon>Gunneridae</taxon>
        <taxon>Pentapetalae</taxon>
        <taxon>rosids</taxon>
        <taxon>fabids</taxon>
        <taxon>Fabales</taxon>
        <taxon>Fabaceae</taxon>
        <taxon>Papilionoideae</taxon>
        <taxon>50 kb inversion clade</taxon>
        <taxon>dalbergioids sensu lato</taxon>
        <taxon>Dalbergieae</taxon>
        <taxon>Pterocarpus clade</taxon>
        <taxon>Stylosanthes</taxon>
    </lineage>
</organism>